<reference evidence="1 2" key="1">
    <citation type="journal article" date="2012" name="Genome Biol.">
        <title>Genome and low-iron response of an oceanic diatom adapted to chronic iron limitation.</title>
        <authorList>
            <person name="Lommer M."/>
            <person name="Specht M."/>
            <person name="Roy A.S."/>
            <person name="Kraemer L."/>
            <person name="Andreson R."/>
            <person name="Gutowska M.A."/>
            <person name="Wolf J."/>
            <person name="Bergner S.V."/>
            <person name="Schilhabel M.B."/>
            <person name="Klostermeier U.C."/>
            <person name="Beiko R.G."/>
            <person name="Rosenstiel P."/>
            <person name="Hippler M."/>
            <person name="Laroche J."/>
        </authorList>
    </citation>
    <scope>NUCLEOTIDE SEQUENCE [LARGE SCALE GENOMIC DNA]</scope>
    <source>
        <strain evidence="1 2">CCMP1005</strain>
    </source>
</reference>
<organism evidence="1 2">
    <name type="scientific">Thalassiosira oceanica</name>
    <name type="common">Marine diatom</name>
    <dbReference type="NCBI Taxonomy" id="159749"/>
    <lineage>
        <taxon>Eukaryota</taxon>
        <taxon>Sar</taxon>
        <taxon>Stramenopiles</taxon>
        <taxon>Ochrophyta</taxon>
        <taxon>Bacillariophyta</taxon>
        <taxon>Coscinodiscophyceae</taxon>
        <taxon>Thalassiosirophycidae</taxon>
        <taxon>Thalassiosirales</taxon>
        <taxon>Thalassiosiraceae</taxon>
        <taxon>Thalassiosira</taxon>
    </lineage>
</organism>
<evidence type="ECO:0000313" key="1">
    <source>
        <dbReference type="EMBL" id="EJK46165.1"/>
    </source>
</evidence>
<dbReference type="AlphaFoldDB" id="K0R277"/>
<sequence length="226" mass="25868">MMSSLLGLTRLHYGAKARPIIILSERDPVEYVRKRLRAHGKYTRICRPRNTTSFEAEAVNRTNLEGGPFDVISCAREALERNQSAHPFLSFKDIEKLDQLGYCVDAMDDYQSALASWEVLRYNMFEKEERTKVEDLAELVTESLKAKMLRPDGTLRMDVGGDFRGMDLVTGSVRSLEKFDRELVGGRSDRASLKMLSNHTYMVPIQHARNFVLTPTWKSKCSKDKI</sequence>
<evidence type="ECO:0000313" key="2">
    <source>
        <dbReference type="Proteomes" id="UP000266841"/>
    </source>
</evidence>
<protein>
    <submittedName>
        <fullName evidence="1">Uncharacterized protein</fullName>
    </submittedName>
</protein>
<dbReference type="Proteomes" id="UP000266841">
    <property type="component" value="Unassembled WGS sequence"/>
</dbReference>
<accession>K0R277</accession>
<comment type="caution">
    <text evidence="1">The sequence shown here is derived from an EMBL/GenBank/DDBJ whole genome shotgun (WGS) entry which is preliminary data.</text>
</comment>
<dbReference type="EMBL" id="AGNL01047928">
    <property type="protein sequence ID" value="EJK46165.1"/>
    <property type="molecule type" value="Genomic_DNA"/>
</dbReference>
<gene>
    <name evidence="1" type="ORF">THAOC_35182</name>
</gene>
<proteinExistence type="predicted"/>
<keyword evidence="2" id="KW-1185">Reference proteome</keyword>
<name>K0R277_THAOC</name>